<dbReference type="SUPFAM" id="SSF52799">
    <property type="entry name" value="(Phosphotyrosine protein) phosphatases II"/>
    <property type="match status" value="1"/>
</dbReference>
<dbReference type="PANTHER" id="PTHR10159">
    <property type="entry name" value="DUAL SPECIFICITY PROTEIN PHOSPHATASE"/>
    <property type="match status" value="1"/>
</dbReference>
<evidence type="ECO:0000256" key="2">
    <source>
        <dbReference type="ARBA" id="ARBA00013064"/>
    </source>
</evidence>
<dbReference type="STRING" id="1314674.A0A0D7B893"/>
<dbReference type="Proteomes" id="UP000054007">
    <property type="component" value="Unassembled WGS sequence"/>
</dbReference>
<evidence type="ECO:0000259" key="7">
    <source>
        <dbReference type="PROSITE" id="PS50056"/>
    </source>
</evidence>
<dbReference type="PANTHER" id="PTHR10159:SF530">
    <property type="entry name" value="DUAL SPECIFICITY PROTEIN PHOSPHATASE DDB_G0271350-RELATED"/>
    <property type="match status" value="1"/>
</dbReference>
<dbReference type="EC" id="3.1.3.48" evidence="2"/>
<organism evidence="8 9">
    <name type="scientific">Cylindrobasidium torrendii FP15055 ss-10</name>
    <dbReference type="NCBI Taxonomy" id="1314674"/>
    <lineage>
        <taxon>Eukaryota</taxon>
        <taxon>Fungi</taxon>
        <taxon>Dikarya</taxon>
        <taxon>Basidiomycota</taxon>
        <taxon>Agaricomycotina</taxon>
        <taxon>Agaricomycetes</taxon>
        <taxon>Agaricomycetidae</taxon>
        <taxon>Agaricales</taxon>
        <taxon>Marasmiineae</taxon>
        <taxon>Physalacriaceae</taxon>
        <taxon>Cylindrobasidium</taxon>
    </lineage>
</organism>
<feature type="domain" description="Tyrosine-protein phosphatase" evidence="6">
    <location>
        <begin position="597"/>
        <end position="744"/>
    </location>
</feature>
<dbReference type="InterPro" id="IPR029021">
    <property type="entry name" value="Prot-tyrosine_phosphatase-like"/>
</dbReference>
<dbReference type="EMBL" id="KN880579">
    <property type="protein sequence ID" value="KIY65736.1"/>
    <property type="molecule type" value="Genomic_DNA"/>
</dbReference>
<gene>
    <name evidence="8" type="ORF">CYLTODRAFT_445177</name>
</gene>
<dbReference type="InterPro" id="IPR036873">
    <property type="entry name" value="Rhodanese-like_dom_sf"/>
</dbReference>
<dbReference type="Gene3D" id="3.90.190.10">
    <property type="entry name" value="Protein tyrosine phosphatase superfamily"/>
    <property type="match status" value="1"/>
</dbReference>
<dbReference type="CDD" id="cd14498">
    <property type="entry name" value="DSP"/>
    <property type="match status" value="1"/>
</dbReference>
<dbReference type="GO" id="GO:0043409">
    <property type="term" value="P:negative regulation of MAPK cascade"/>
    <property type="evidence" value="ECO:0007669"/>
    <property type="project" value="TreeGrafter"/>
</dbReference>
<feature type="region of interest" description="Disordered" evidence="5">
    <location>
        <begin position="1"/>
        <end position="81"/>
    </location>
</feature>
<comment type="similarity">
    <text evidence="1">Belongs to the protein-tyrosine phosphatase family. Non-receptor class dual specificity subfamily.</text>
</comment>
<feature type="compositionally biased region" description="Low complexity" evidence="5">
    <location>
        <begin position="133"/>
        <end position="149"/>
    </location>
</feature>
<dbReference type="GO" id="GO:0004725">
    <property type="term" value="F:protein tyrosine phosphatase activity"/>
    <property type="evidence" value="ECO:0007669"/>
    <property type="project" value="UniProtKB-EC"/>
</dbReference>
<protein>
    <recommendedName>
        <fullName evidence="2">protein-tyrosine-phosphatase</fullName>
        <ecNumber evidence="2">3.1.3.48</ecNumber>
    </recommendedName>
</protein>
<dbReference type="GO" id="GO:0005737">
    <property type="term" value="C:cytoplasm"/>
    <property type="evidence" value="ECO:0007669"/>
    <property type="project" value="TreeGrafter"/>
</dbReference>
<feature type="region of interest" description="Disordered" evidence="5">
    <location>
        <begin position="459"/>
        <end position="535"/>
    </location>
</feature>
<dbReference type="OrthoDB" id="273181at2759"/>
<evidence type="ECO:0000259" key="6">
    <source>
        <dbReference type="PROSITE" id="PS50054"/>
    </source>
</evidence>
<keyword evidence="9" id="KW-1185">Reference proteome</keyword>
<evidence type="ECO:0000256" key="1">
    <source>
        <dbReference type="ARBA" id="ARBA00008601"/>
    </source>
</evidence>
<evidence type="ECO:0000256" key="4">
    <source>
        <dbReference type="ARBA" id="ARBA00022912"/>
    </source>
</evidence>
<dbReference type="AlphaFoldDB" id="A0A0D7B893"/>
<feature type="compositionally biased region" description="Polar residues" evidence="5">
    <location>
        <begin position="840"/>
        <end position="853"/>
    </location>
</feature>
<dbReference type="FunFam" id="3.90.190.10:FF:000120">
    <property type="entry name" value="MAP kinase phosphatase, putative"/>
    <property type="match status" value="1"/>
</dbReference>
<reference evidence="8 9" key="1">
    <citation type="journal article" date="2015" name="Fungal Genet. Biol.">
        <title>Evolution of novel wood decay mechanisms in Agaricales revealed by the genome sequences of Fistulina hepatica and Cylindrobasidium torrendii.</title>
        <authorList>
            <person name="Floudas D."/>
            <person name="Held B.W."/>
            <person name="Riley R."/>
            <person name="Nagy L.G."/>
            <person name="Koehler G."/>
            <person name="Ransdell A.S."/>
            <person name="Younus H."/>
            <person name="Chow J."/>
            <person name="Chiniquy J."/>
            <person name="Lipzen A."/>
            <person name="Tritt A."/>
            <person name="Sun H."/>
            <person name="Haridas S."/>
            <person name="LaButti K."/>
            <person name="Ohm R.A."/>
            <person name="Kues U."/>
            <person name="Blanchette R.A."/>
            <person name="Grigoriev I.V."/>
            <person name="Minto R.E."/>
            <person name="Hibbett D.S."/>
        </authorList>
    </citation>
    <scope>NUCLEOTIDE SEQUENCE [LARGE SCALE GENOMIC DNA]</scope>
    <source>
        <strain evidence="8 9">FP15055 ss-10</strain>
    </source>
</reference>
<feature type="domain" description="Tyrosine specific protein phosphatases" evidence="7">
    <location>
        <begin position="661"/>
        <end position="725"/>
    </location>
</feature>
<dbReference type="Pfam" id="PF00782">
    <property type="entry name" value="DSPc"/>
    <property type="match status" value="1"/>
</dbReference>
<dbReference type="SUPFAM" id="SSF52821">
    <property type="entry name" value="Rhodanese/Cell cycle control phosphatase"/>
    <property type="match status" value="1"/>
</dbReference>
<name>A0A0D7B893_9AGAR</name>
<dbReference type="InterPro" id="IPR000387">
    <property type="entry name" value="Tyr_Pase_dom"/>
</dbReference>
<evidence type="ECO:0000313" key="9">
    <source>
        <dbReference type="Proteomes" id="UP000054007"/>
    </source>
</evidence>
<dbReference type="SMART" id="SM00195">
    <property type="entry name" value="DSPc"/>
    <property type="match status" value="1"/>
</dbReference>
<dbReference type="InterPro" id="IPR000340">
    <property type="entry name" value="Dual-sp_phosphatase_cat-dom"/>
</dbReference>
<dbReference type="Gene3D" id="3.40.250.10">
    <property type="entry name" value="Rhodanese-like domain"/>
    <property type="match status" value="1"/>
</dbReference>
<dbReference type="PROSITE" id="PS50054">
    <property type="entry name" value="TYR_PHOSPHATASE_DUAL"/>
    <property type="match status" value="1"/>
</dbReference>
<sequence>MIGDTPYALTAMLKAAPPPTKRQRPNLTVAPPPGPRSRILGENGTVELPYDEEEMLRLDSDSSASPLHSPLPPLSYDEETTELNREMAALEQLRRNVQKNLRLRPIKSNTNLKQSQANLKKRIPFSPQQEEGSQTPEPISSPTSSTSSSGYYTPLDLSRPSISLSASSPRLSSDSDSSSSGSCASPYSSRSSTPSPPPSWRADMRTPSAGPRSAYFTPADIRPPVPHGLPSKPASPRSSSTGPQPVGATELYHRLTAPSRPLLIDTRPLPAHQAFHIAHSIPVAIPSLILKRCRKPGGGFPSLDSLRQYITTDDGRQHWDDLVPHPESAWDGDVIVYDDEMDVKDKESMVVAAWALLAVIQPLLVSGHADYLLGGIGSAGHNPDLETLIVSDDSTSGGGASNGVFQLDTTLPKSSLQLEIGSASSSSSSSASIKSAGLVPLSPLPVMASVMPKYAEPASSIMDATPSPPPSQAGFRRPPPPPNRRPSVPNLRRLNTKSNERLPRLQVRTMPTKAATLSVPPLAINGGPPSPSHLNLTYSNHNSSPSSMIMSPTSPADIYSAYFTPPHTPTANNRFPSPPRTARPDDPPTTEGQFTFTVSTILPGFLYLGPEPSSPDNLGELKTLGVRRILNIAAECDDELGLNEMFERYVKIPMRDTVEEDNIARGMRQVCDILDDARLHSAPTYVHCKAGKSRSVTAVIAYLIHANHWTLSRAYQFVLDRRKGISPNIGFVSELMTFEEEELGGKSNGVQPSTAGADAGAGGGGDYGGMGAGRRGGHIRESLPPEGLSAGGIDRVVNAGDSAQEMEIRDASGRYRHARRAPVNEQTLQPVRRVSKAGLESSSYFSGVQADSD</sequence>
<accession>A0A0D7B893</accession>
<feature type="compositionally biased region" description="Low complexity" evidence="5">
    <location>
        <begin position="156"/>
        <end position="193"/>
    </location>
</feature>
<keyword evidence="3" id="KW-0378">Hydrolase</keyword>
<evidence type="ECO:0000256" key="3">
    <source>
        <dbReference type="ARBA" id="ARBA00022801"/>
    </source>
</evidence>
<dbReference type="InterPro" id="IPR020422">
    <property type="entry name" value="TYR_PHOSPHATASE_DUAL_dom"/>
</dbReference>
<feature type="compositionally biased region" description="Gly residues" evidence="5">
    <location>
        <begin position="759"/>
        <end position="774"/>
    </location>
</feature>
<feature type="region of interest" description="Disordered" evidence="5">
    <location>
        <begin position="811"/>
        <end position="853"/>
    </location>
</feature>
<proteinExistence type="inferred from homology"/>
<feature type="compositionally biased region" description="Pro residues" evidence="5">
    <location>
        <begin position="466"/>
        <end position="484"/>
    </location>
</feature>
<feature type="region of interest" description="Disordered" evidence="5">
    <location>
        <begin position="567"/>
        <end position="590"/>
    </location>
</feature>
<feature type="region of interest" description="Disordered" evidence="5">
    <location>
        <begin position="744"/>
        <end position="791"/>
    </location>
</feature>
<dbReference type="PROSITE" id="PS50056">
    <property type="entry name" value="TYR_PHOSPHATASE_2"/>
    <property type="match status" value="1"/>
</dbReference>
<feature type="compositionally biased region" description="Polar residues" evidence="5">
    <location>
        <begin position="107"/>
        <end position="118"/>
    </location>
</feature>
<keyword evidence="4" id="KW-0904">Protein phosphatase</keyword>
<evidence type="ECO:0000256" key="5">
    <source>
        <dbReference type="SAM" id="MobiDB-lite"/>
    </source>
</evidence>
<evidence type="ECO:0000313" key="8">
    <source>
        <dbReference type="EMBL" id="KIY65736.1"/>
    </source>
</evidence>
<feature type="region of interest" description="Disordered" evidence="5">
    <location>
        <begin position="102"/>
        <end position="247"/>
    </location>
</feature>